<dbReference type="InterPro" id="IPR047951">
    <property type="entry name" value="Transpos_ISL3"/>
</dbReference>
<sequence>MNTPRARAAATAPCWSTSRRDGRLTCCRTGRHRAWLAERPGIEVVCRDRAPFFAEGATAGAPQAVRVADRWHLWHNLSEAAERCVADHRECLRGTAPESPRQVKEPEEPDTRTNVTVQPGCCCGLEDWREWLDVADGETLWLGHDPSPRLEHADEIVQLWPDSVDAQETSSGQPIEIVVGDLPGILHTVQEGLQGFLSLTKQWATRHVPTLAEDLAARLDEDLAISAPLPGTSGQHAP</sequence>
<dbReference type="Pfam" id="PF01610">
    <property type="entry name" value="DDE_Tnp_ISL3"/>
    <property type="match status" value="1"/>
</dbReference>
<organism evidence="3 4">
    <name type="scientific">Streptomyces olivochromogenes</name>
    <dbReference type="NCBI Taxonomy" id="1963"/>
    <lineage>
        <taxon>Bacteria</taxon>
        <taxon>Bacillati</taxon>
        <taxon>Actinomycetota</taxon>
        <taxon>Actinomycetes</taxon>
        <taxon>Kitasatosporales</taxon>
        <taxon>Streptomycetaceae</taxon>
        <taxon>Streptomyces</taxon>
    </lineage>
</organism>
<reference evidence="4" key="1">
    <citation type="submission" date="2017-05" db="EMBL/GenBank/DDBJ databases">
        <title>Streptomyces olivochromogenes NBRC 3561 whole genome shotgun sequence.</title>
        <authorList>
            <person name="Dohra H."/>
            <person name="Kodani S."/>
        </authorList>
    </citation>
    <scope>NUCLEOTIDE SEQUENCE [LARGE SCALE GENOMIC DNA]</scope>
    <source>
        <strain evidence="4">NBRC 3561</strain>
    </source>
</reference>
<evidence type="ECO:0000259" key="2">
    <source>
        <dbReference type="Pfam" id="PF01610"/>
    </source>
</evidence>
<protein>
    <submittedName>
        <fullName evidence="3">Transposase</fullName>
    </submittedName>
</protein>
<gene>
    <name evidence="3" type="ORF">SO3561_08006</name>
</gene>
<dbReference type="InterPro" id="IPR002560">
    <property type="entry name" value="Transposase_DDE"/>
</dbReference>
<feature type="compositionally biased region" description="Basic and acidic residues" evidence="1">
    <location>
        <begin position="101"/>
        <end position="111"/>
    </location>
</feature>
<proteinExistence type="predicted"/>
<accession>A0A250VQS8</accession>
<feature type="region of interest" description="Disordered" evidence="1">
    <location>
        <begin position="95"/>
        <end position="115"/>
    </location>
</feature>
<dbReference type="AlphaFoldDB" id="A0A250VQS8"/>
<keyword evidence="4" id="KW-1185">Reference proteome</keyword>
<evidence type="ECO:0000313" key="4">
    <source>
        <dbReference type="Proteomes" id="UP000217446"/>
    </source>
</evidence>
<evidence type="ECO:0000256" key="1">
    <source>
        <dbReference type="SAM" id="MobiDB-lite"/>
    </source>
</evidence>
<evidence type="ECO:0000313" key="3">
    <source>
        <dbReference type="EMBL" id="GAX56439.1"/>
    </source>
</evidence>
<dbReference type="RefSeq" id="WP_235613826.1">
    <property type="nucleotide sequence ID" value="NZ_BDQI01000026.1"/>
</dbReference>
<dbReference type="Proteomes" id="UP000217446">
    <property type="component" value="Unassembled WGS sequence"/>
</dbReference>
<name>A0A250VQS8_STROL</name>
<feature type="domain" description="Transposase IS204/IS1001/IS1096/IS1165 DDE" evidence="2">
    <location>
        <begin position="38"/>
        <end position="92"/>
    </location>
</feature>
<comment type="caution">
    <text evidence="3">The sequence shown here is derived from an EMBL/GenBank/DDBJ whole genome shotgun (WGS) entry which is preliminary data.</text>
</comment>
<dbReference type="EMBL" id="BDQI01000026">
    <property type="protein sequence ID" value="GAX56439.1"/>
    <property type="molecule type" value="Genomic_DNA"/>
</dbReference>
<dbReference type="PANTHER" id="PTHR33498">
    <property type="entry name" value="TRANSPOSASE FOR INSERTION SEQUENCE ELEMENT IS1557"/>
    <property type="match status" value="1"/>
</dbReference>
<dbReference type="PANTHER" id="PTHR33498:SF1">
    <property type="entry name" value="TRANSPOSASE FOR INSERTION SEQUENCE ELEMENT IS1557"/>
    <property type="match status" value="1"/>
</dbReference>